<sequence>MSGFFQRLFGKYNKPAIARGPLGLHLNSGFTLDTLAFRLLEDELLIALPGEEFTVAAVSHIDLGGGSQIFRYYTSGDEFLQINTTGGEDIDDIDDIKLFVYEESYGISKESHWREAINAKTMGAMTLNWQEKRWQRFFNSEEPGNIEPVYMLEKVENQNHAKWEVHNFTMGYQRQVTEDTYEYLLLNGEESFNDLGEPEWLFSRALGVDIPLTSLHIIG</sequence>
<accession>A0A426F604</accession>
<dbReference type="EMBL" id="WTRC01001180">
    <property type="protein sequence ID" value="MWT25200.1"/>
    <property type="molecule type" value="Genomic_DNA"/>
</dbReference>
<organism evidence="1 3">
    <name type="scientific">Escherichia coli</name>
    <dbReference type="NCBI Taxonomy" id="562"/>
    <lineage>
        <taxon>Bacteria</taxon>
        <taxon>Pseudomonadati</taxon>
        <taxon>Pseudomonadota</taxon>
        <taxon>Gammaproteobacteria</taxon>
        <taxon>Enterobacterales</taxon>
        <taxon>Enterobacteriaceae</taxon>
        <taxon>Escherichia</taxon>
    </lineage>
</organism>
<name>A0A426F604_ECOLX</name>
<gene>
    <name evidence="2" type="ORF">GP965_30550</name>
    <name evidence="1" type="ORF">GP979_24760</name>
</gene>
<evidence type="ECO:0000313" key="3">
    <source>
        <dbReference type="Proteomes" id="UP000436482"/>
    </source>
</evidence>
<dbReference type="AlphaFoldDB" id="A0A426F604"/>
<evidence type="ECO:0000313" key="1">
    <source>
        <dbReference type="EMBL" id="MWR91451.1"/>
    </source>
</evidence>
<dbReference type="EMBL" id="WTQQ01000905">
    <property type="protein sequence ID" value="MWR91451.1"/>
    <property type="molecule type" value="Genomic_DNA"/>
</dbReference>
<dbReference type="RefSeq" id="WP_000012578.1">
    <property type="nucleotide sequence ID" value="NZ_AP021963.1"/>
</dbReference>
<reference evidence="3 4" key="1">
    <citation type="submission" date="2019-12" db="EMBL/GenBank/DDBJ databases">
        <title>Enteriobacteria Tanzani isolates_8377-8380.</title>
        <authorList>
            <person name="Subbiah M."/>
            <person name="Call D."/>
        </authorList>
    </citation>
    <scope>NUCLEOTIDE SEQUENCE [LARGE SCALE GENOMIC DNA]</scope>
    <source>
        <strain evidence="2 4">8378wH8</strain>
        <strain evidence="1 3">8379wE6</strain>
    </source>
</reference>
<protein>
    <submittedName>
        <fullName evidence="1">DUF2491 family protein</fullName>
    </submittedName>
</protein>
<proteinExistence type="predicted"/>
<dbReference type="Proteomes" id="UP000462410">
    <property type="component" value="Unassembled WGS sequence"/>
</dbReference>
<comment type="caution">
    <text evidence="1">The sequence shown here is derived from an EMBL/GenBank/DDBJ whole genome shotgun (WGS) entry which is preliminary data.</text>
</comment>
<dbReference type="InterPro" id="IPR019621">
    <property type="entry name" value="DUF2491"/>
</dbReference>
<dbReference type="Proteomes" id="UP000436482">
    <property type="component" value="Unassembled WGS sequence"/>
</dbReference>
<evidence type="ECO:0000313" key="2">
    <source>
        <dbReference type="EMBL" id="MWT25200.1"/>
    </source>
</evidence>
<dbReference type="Pfam" id="PF10679">
    <property type="entry name" value="DUF2491"/>
    <property type="match status" value="1"/>
</dbReference>
<evidence type="ECO:0000313" key="4">
    <source>
        <dbReference type="Proteomes" id="UP000462410"/>
    </source>
</evidence>